<proteinExistence type="predicted"/>
<dbReference type="RefSeq" id="WP_306890096.1">
    <property type="nucleotide sequence ID" value="NZ_JAUSVR010000006.1"/>
</dbReference>
<reference evidence="2 3" key="1">
    <citation type="submission" date="2023-07" db="EMBL/GenBank/DDBJ databases">
        <title>Genomic Encyclopedia of Type Strains, Phase IV (KMG-IV): sequencing the most valuable type-strain genomes for metagenomic binning, comparative biology and taxonomic classification.</title>
        <authorList>
            <person name="Goeker M."/>
        </authorList>
    </citation>
    <scope>NUCLEOTIDE SEQUENCE [LARGE SCALE GENOMIC DNA]</scope>
    <source>
        <strain evidence="2 3">DSM 15561</strain>
    </source>
</reference>
<organism evidence="2 3">
    <name type="scientific">Ancylobacter amanitiformis</name>
    <dbReference type="NCBI Taxonomy" id="217069"/>
    <lineage>
        <taxon>Bacteria</taxon>
        <taxon>Pseudomonadati</taxon>
        <taxon>Pseudomonadota</taxon>
        <taxon>Alphaproteobacteria</taxon>
        <taxon>Hyphomicrobiales</taxon>
        <taxon>Xanthobacteraceae</taxon>
        <taxon>Ancylobacter</taxon>
    </lineage>
</organism>
<dbReference type="PANTHER" id="PTHR39203">
    <property type="entry name" value="CYTOPLASMIC PROTEIN-RELATED"/>
    <property type="match status" value="1"/>
</dbReference>
<dbReference type="Pfam" id="PF04266">
    <property type="entry name" value="ASCH"/>
    <property type="match status" value="1"/>
</dbReference>
<dbReference type="SMART" id="SM01022">
    <property type="entry name" value="ASCH"/>
    <property type="match status" value="1"/>
</dbReference>
<comment type="caution">
    <text evidence="2">The sequence shown here is derived from an EMBL/GenBank/DDBJ whole genome shotgun (WGS) entry which is preliminary data.</text>
</comment>
<keyword evidence="3" id="KW-1185">Reference proteome</keyword>
<dbReference type="SUPFAM" id="SSF88697">
    <property type="entry name" value="PUA domain-like"/>
    <property type="match status" value="1"/>
</dbReference>
<sequence>MHPSIRDIWARYRAVHADAPEAAPAAFQFCDNAPDADICLALVLAGQKRATASSLAELQLAGLALPQPGELSIVTNGAGEAKAVIRTCSVDIRRFAEVDEEFARAEGEGDLTLAWWRSAHLAYFTRVLAGSGHVVNDELEIACERFELVYPR</sequence>
<dbReference type="Gene3D" id="3.10.400.10">
    <property type="entry name" value="Sulfate adenylyltransferase"/>
    <property type="match status" value="1"/>
</dbReference>
<protein>
    <submittedName>
        <fullName evidence="2">Uncharacterized protein YhfF</fullName>
    </submittedName>
</protein>
<dbReference type="InterPro" id="IPR009326">
    <property type="entry name" value="DUF984"/>
</dbReference>
<feature type="domain" description="ASCH" evidence="1">
    <location>
        <begin position="27"/>
        <end position="150"/>
    </location>
</feature>
<dbReference type="InterPro" id="IPR015947">
    <property type="entry name" value="PUA-like_sf"/>
</dbReference>
<dbReference type="Proteomes" id="UP001235094">
    <property type="component" value="Unassembled WGS sequence"/>
</dbReference>
<dbReference type="PIRSF" id="PIRSF021320">
    <property type="entry name" value="DUF984"/>
    <property type="match status" value="1"/>
</dbReference>
<name>A0ABU0LRT8_9HYPH</name>
<dbReference type="CDD" id="cd06553">
    <property type="entry name" value="ASCH_Ef3133_like"/>
    <property type="match status" value="1"/>
</dbReference>
<evidence type="ECO:0000313" key="3">
    <source>
        <dbReference type="Proteomes" id="UP001235094"/>
    </source>
</evidence>
<dbReference type="InterPro" id="IPR007374">
    <property type="entry name" value="ASCH_domain"/>
</dbReference>
<accession>A0ABU0LRT8</accession>
<dbReference type="PANTHER" id="PTHR39203:SF1">
    <property type="entry name" value="CYTOPLASMIC PROTEIN"/>
    <property type="match status" value="1"/>
</dbReference>
<dbReference type="EMBL" id="JAUSVR010000006">
    <property type="protein sequence ID" value="MDQ0511414.1"/>
    <property type="molecule type" value="Genomic_DNA"/>
</dbReference>
<evidence type="ECO:0000313" key="2">
    <source>
        <dbReference type="EMBL" id="MDQ0511414.1"/>
    </source>
</evidence>
<gene>
    <name evidence="2" type="ORF">QOZ99_002311</name>
</gene>
<evidence type="ECO:0000259" key="1">
    <source>
        <dbReference type="SMART" id="SM01022"/>
    </source>
</evidence>